<protein>
    <submittedName>
        <fullName evidence="1">Uncharacterized protein</fullName>
    </submittedName>
</protein>
<gene>
    <name evidence="1" type="ORF">F4821DRAFT_271698</name>
</gene>
<keyword evidence="2" id="KW-1185">Reference proteome</keyword>
<name>A0ACC0CSY6_9PEZI</name>
<dbReference type="Proteomes" id="UP001497680">
    <property type="component" value="Unassembled WGS sequence"/>
</dbReference>
<evidence type="ECO:0000313" key="1">
    <source>
        <dbReference type="EMBL" id="KAI6083544.1"/>
    </source>
</evidence>
<accession>A0ACC0CSY6</accession>
<dbReference type="EMBL" id="MU394350">
    <property type="protein sequence ID" value="KAI6083544.1"/>
    <property type="molecule type" value="Genomic_DNA"/>
</dbReference>
<reference evidence="1 2" key="1">
    <citation type="journal article" date="2022" name="New Phytol.">
        <title>Ecological generalism drives hyperdiversity of secondary metabolite gene clusters in xylarialean endophytes.</title>
        <authorList>
            <person name="Franco M.E.E."/>
            <person name="Wisecaver J.H."/>
            <person name="Arnold A.E."/>
            <person name="Ju Y.M."/>
            <person name="Slot J.C."/>
            <person name="Ahrendt S."/>
            <person name="Moore L.P."/>
            <person name="Eastman K.E."/>
            <person name="Scott K."/>
            <person name="Konkel Z."/>
            <person name="Mondo S.J."/>
            <person name="Kuo A."/>
            <person name="Hayes R.D."/>
            <person name="Haridas S."/>
            <person name="Andreopoulos B."/>
            <person name="Riley R."/>
            <person name="LaButti K."/>
            <person name="Pangilinan J."/>
            <person name="Lipzen A."/>
            <person name="Amirebrahimi M."/>
            <person name="Yan J."/>
            <person name="Adam C."/>
            <person name="Keymanesh K."/>
            <person name="Ng V."/>
            <person name="Louie K."/>
            <person name="Northen T."/>
            <person name="Drula E."/>
            <person name="Henrissat B."/>
            <person name="Hsieh H.M."/>
            <person name="Youens-Clark K."/>
            <person name="Lutzoni F."/>
            <person name="Miadlikowska J."/>
            <person name="Eastwood D.C."/>
            <person name="Hamelin R.C."/>
            <person name="Grigoriev I.V."/>
            <person name="U'Ren J.M."/>
        </authorList>
    </citation>
    <scope>NUCLEOTIDE SEQUENCE [LARGE SCALE GENOMIC DNA]</scope>
    <source>
        <strain evidence="1 2">ER1909</strain>
    </source>
</reference>
<organism evidence="1 2">
    <name type="scientific">Hypoxylon rubiginosum</name>
    <dbReference type="NCBI Taxonomy" id="110542"/>
    <lineage>
        <taxon>Eukaryota</taxon>
        <taxon>Fungi</taxon>
        <taxon>Dikarya</taxon>
        <taxon>Ascomycota</taxon>
        <taxon>Pezizomycotina</taxon>
        <taxon>Sordariomycetes</taxon>
        <taxon>Xylariomycetidae</taxon>
        <taxon>Xylariales</taxon>
        <taxon>Hypoxylaceae</taxon>
        <taxon>Hypoxylon</taxon>
    </lineage>
</organism>
<proteinExistence type="predicted"/>
<sequence length="1196" mass="130160">MLRVLVTAAALSRVVAASVEMLPFSSIVARNGSSGATVGSRGILPCDALEAAGLGDRLLFPTDAGYEPQVATWFATNTRMRPYCFVLPQNSQEVATALTALVNANDGAGDWHIALKSGGHGTMGTNSIANGVTIDLSHMNSSSYDPQTNIASIQPGGRWKNVYADLDKEGVTVTGGRDGDVGVGGFLLGGGNSFFSGRMGFGCDSVVNFEVVLANGTMVNANNSTNSYLWRALKGGSSNFGIVTRFDMEAIPSRDLAYDLRYISNNYSDTIIDTVVEFTNQNQSFADNHLITYYAYNASRGSDIYIACIEVNTQGELNPQTAFSKVKALPAIYNATVLQSMAKAAEGSQLQSGINGAATTLFFRNDKQIISGIVDIHAEFVERLKTLIDPSVFTTMVFFQPIPTYIGQIGKQRGGNMLGLDAIDSNAILYTAGASVDPAAGEAVFAIAQSETYAMTAKIEALLQSLNGDLGFRYLNYADASQDPLGSYGAANIQHIRDMAAQYDPTGVFQKRIPGGFKISRCDNCKTRKTKCDRRSPCASCVTLNVACRSTRRAPEKRQRVVLSSRYDEAVQDVSRQLGDVKDMLQALMISKDSATPYSAETSSSAEQTRNTPPPMIDEQVPSLSGVHEGFNGDSSFQSHAYRVQNALEATLAASEFINAEALEAPATLSPQTIAELLHGADGSTEPTTNPKPKPLLRSSDLEFGAKLPLPPLDVTLKLLRLVKVDRQRFFIDLPIFHEDEFIDKCRGVYFATEPVSIWTWIIVNVGLYYLFFGVSAVNCARMGATLEVMRLHGGVLKANAEAAMQSLRVCSEPSTDSCRALALLVWHTTIAWRMFSTAARACLDLGFHRLPNEEQGEDITRQREVFWYIYMWEKGLAITCGRTPMIHQYDVTTGHPAEISKRRDLTFRCPPSLYLAFHSYAILAGEIQQKLFSASARNIPQEKRVARVRSFAARIMVIQESIKSEELADWGPMFDAASALIDIKMYSLLTLVYRILPPSSPQSHPLQCADECVDAARNALSSLLRIGEQMLARDPTGWSTLLNVHSILSLVPFVSFTVLAGNAIATSSSADLALLSSILAIMVPVADGAPNIRKIHDACERFERVTSLIVSNTSQSTMNHKGYQEPVSHDGLPLNGSTEGPSMADDTHGIHIDYAFPMAQQDWDSAMTGFESELGEWDSRALTSTIEPYIANTGW</sequence>
<comment type="caution">
    <text evidence="1">The sequence shown here is derived from an EMBL/GenBank/DDBJ whole genome shotgun (WGS) entry which is preliminary data.</text>
</comment>
<evidence type="ECO:0000313" key="2">
    <source>
        <dbReference type="Proteomes" id="UP001497680"/>
    </source>
</evidence>